<dbReference type="EMBL" id="CM000882">
    <property type="protein sequence ID" value="KQJ95710.2"/>
    <property type="molecule type" value="Genomic_DNA"/>
</dbReference>
<proteinExistence type="predicted"/>
<organism evidence="3">
    <name type="scientific">Brachypodium distachyon</name>
    <name type="common">Purple false brome</name>
    <name type="synonym">Trachynia distachya</name>
    <dbReference type="NCBI Taxonomy" id="15368"/>
    <lineage>
        <taxon>Eukaryota</taxon>
        <taxon>Viridiplantae</taxon>
        <taxon>Streptophyta</taxon>
        <taxon>Embryophyta</taxon>
        <taxon>Tracheophyta</taxon>
        <taxon>Spermatophyta</taxon>
        <taxon>Magnoliopsida</taxon>
        <taxon>Liliopsida</taxon>
        <taxon>Poales</taxon>
        <taxon>Poaceae</taxon>
        <taxon>BOP clade</taxon>
        <taxon>Pooideae</taxon>
        <taxon>Stipodae</taxon>
        <taxon>Brachypodieae</taxon>
        <taxon>Brachypodium</taxon>
    </lineage>
</organism>
<reference evidence="3 4" key="1">
    <citation type="journal article" date="2010" name="Nature">
        <title>Genome sequencing and analysis of the model grass Brachypodium distachyon.</title>
        <authorList>
            <consortium name="International Brachypodium Initiative"/>
        </authorList>
    </citation>
    <scope>NUCLEOTIDE SEQUENCE [LARGE SCALE GENOMIC DNA]</scope>
    <source>
        <strain evidence="3 4">Bd21</strain>
    </source>
</reference>
<feature type="region of interest" description="Disordered" evidence="1">
    <location>
        <begin position="52"/>
        <end position="72"/>
    </location>
</feature>
<keyword evidence="2" id="KW-1133">Transmembrane helix</keyword>
<keyword evidence="2" id="KW-0472">Membrane</keyword>
<evidence type="ECO:0000256" key="1">
    <source>
        <dbReference type="SAM" id="MobiDB-lite"/>
    </source>
</evidence>
<reference evidence="3" key="2">
    <citation type="submission" date="2017-06" db="EMBL/GenBank/DDBJ databases">
        <title>WGS assembly of Brachypodium distachyon.</title>
        <authorList>
            <consortium name="The International Brachypodium Initiative"/>
            <person name="Lucas S."/>
            <person name="Harmon-Smith M."/>
            <person name="Lail K."/>
            <person name="Tice H."/>
            <person name="Grimwood J."/>
            <person name="Bruce D."/>
            <person name="Barry K."/>
            <person name="Shu S."/>
            <person name="Lindquist E."/>
            <person name="Wang M."/>
            <person name="Pitluck S."/>
            <person name="Vogel J.P."/>
            <person name="Garvin D.F."/>
            <person name="Mockler T.C."/>
            <person name="Schmutz J."/>
            <person name="Rokhsar D."/>
            <person name="Bevan M.W."/>
        </authorList>
    </citation>
    <scope>NUCLEOTIDE SEQUENCE</scope>
    <source>
        <strain evidence="3">Bd21</strain>
    </source>
</reference>
<feature type="transmembrane region" description="Helical" evidence="2">
    <location>
        <begin position="166"/>
        <end position="186"/>
    </location>
</feature>
<keyword evidence="2" id="KW-0812">Transmembrane</keyword>
<dbReference type="AlphaFoldDB" id="A0A0Q3F8I8"/>
<dbReference type="Proteomes" id="UP000008810">
    <property type="component" value="Chromosome 3"/>
</dbReference>
<dbReference type="Gramene" id="KQJ95710">
    <property type="protein sequence ID" value="KQJ95710"/>
    <property type="gene ID" value="BRADI_3g18637v3"/>
</dbReference>
<keyword evidence="5" id="KW-1185">Reference proteome</keyword>
<evidence type="ECO:0000256" key="2">
    <source>
        <dbReference type="SAM" id="Phobius"/>
    </source>
</evidence>
<dbReference type="EnsemblPlants" id="KQJ95710">
    <property type="protein sequence ID" value="KQJ95710"/>
    <property type="gene ID" value="BRADI_3g18637v3"/>
</dbReference>
<protein>
    <submittedName>
        <fullName evidence="3 4">Uncharacterized protein</fullName>
    </submittedName>
</protein>
<feature type="compositionally biased region" description="Basic residues" evidence="1">
    <location>
        <begin position="53"/>
        <end position="64"/>
    </location>
</feature>
<reference evidence="4" key="3">
    <citation type="submission" date="2018-08" db="UniProtKB">
        <authorList>
            <consortium name="EnsemblPlants"/>
        </authorList>
    </citation>
    <scope>IDENTIFICATION</scope>
    <source>
        <strain evidence="4">cv. Bd21</strain>
    </source>
</reference>
<evidence type="ECO:0000313" key="3">
    <source>
        <dbReference type="EMBL" id="KQJ95710.2"/>
    </source>
</evidence>
<evidence type="ECO:0000313" key="4">
    <source>
        <dbReference type="EnsemblPlants" id="KQJ95710"/>
    </source>
</evidence>
<gene>
    <name evidence="3" type="ORF">BRADI_3g18637v3</name>
</gene>
<accession>A0A0Q3F8I8</accession>
<name>A0A0Q3F8I8_BRADI</name>
<dbReference type="InParanoid" id="A0A0Q3F8I8"/>
<evidence type="ECO:0000313" key="5">
    <source>
        <dbReference type="Proteomes" id="UP000008810"/>
    </source>
</evidence>
<sequence>MQADACLPACALSLRILRDSCGGGGGSGARSATAIAPAVAAGTRVEGLLAPLRGRRRRRRRRRGSGGGRGDGYRVGVRATVVGHAVAAGTRVEVDGGACFFCPGPISLLLPLRAIFAYMRVLPCGGGPSWTRLGRFRGGSGRLLSSYDGFGGGSGRVFSDRSGSGGCFVCFSLCCSQILIFVVVVAKLCSSVYH</sequence>